<dbReference type="STRING" id="29655.A0A0K9PCZ5"/>
<evidence type="ECO:0000313" key="3">
    <source>
        <dbReference type="EMBL" id="KMZ66854.1"/>
    </source>
</evidence>
<dbReference type="InterPro" id="IPR035669">
    <property type="entry name" value="SGNH_plant_lipase-like"/>
</dbReference>
<dbReference type="Gene3D" id="3.40.50.1110">
    <property type="entry name" value="SGNH hydrolase"/>
    <property type="match status" value="1"/>
</dbReference>
<gene>
    <name evidence="3" type="ORF">ZOSMA_287G00170</name>
</gene>
<dbReference type="FunFam" id="3.40.50.1110:FF:000003">
    <property type="entry name" value="GDSL esterase/lipase APG"/>
    <property type="match status" value="1"/>
</dbReference>
<keyword evidence="2" id="KW-0732">Signal</keyword>
<proteinExistence type="inferred from homology"/>
<keyword evidence="4" id="KW-1185">Reference proteome</keyword>
<evidence type="ECO:0000256" key="1">
    <source>
        <dbReference type="ARBA" id="ARBA00008668"/>
    </source>
</evidence>
<organism evidence="3 4">
    <name type="scientific">Zostera marina</name>
    <name type="common">Eelgrass</name>
    <dbReference type="NCBI Taxonomy" id="29655"/>
    <lineage>
        <taxon>Eukaryota</taxon>
        <taxon>Viridiplantae</taxon>
        <taxon>Streptophyta</taxon>
        <taxon>Embryophyta</taxon>
        <taxon>Tracheophyta</taxon>
        <taxon>Spermatophyta</taxon>
        <taxon>Magnoliopsida</taxon>
        <taxon>Liliopsida</taxon>
        <taxon>Zosteraceae</taxon>
        <taxon>Zostera</taxon>
    </lineage>
</organism>
<dbReference type="PANTHER" id="PTHR45642:SF67">
    <property type="entry name" value="GDSL-LIKE LIPASE_ACYLHYDROLASE FAMILY PROTEIN, EXPRESSED"/>
    <property type="match status" value="1"/>
</dbReference>
<dbReference type="OMA" id="SRQAEYF"/>
<sequence length="357" mass="38623">MAMGLLPLLVLLVAVAEGAQNHHHHQKQQLVPAVMIFGDSVVDVGNNNDNPFSLVKANFLPYGRDFAGHSPTGRFCNGKLATDYTVENLGFNSYPLAYLDPKATGKSLLIGANFASGASGFLDQTATLYNAVSLTRQLEFYKEYQSKVANITRKKRAAQIFRDSIYLVSAGNSDYIQNYYINPMFAGAYTPPQFADLLIQGFSSFIQKLHGLGGRRIGVTTLPPLGCLPAAITMFGATESTDCVARLNTDAVAFNSKMVSTARSLEKKLPGLKLVVLDIYNPLHTIITNPSPNGFFETRRSCCGTGTIETSLLCNAGSPGTCTNATGYVFWDSFHPTEAANRVLAKNLLMQGIELLG</sequence>
<dbReference type="Proteomes" id="UP000036987">
    <property type="component" value="Unassembled WGS sequence"/>
</dbReference>
<dbReference type="InterPro" id="IPR001087">
    <property type="entry name" value="GDSL"/>
</dbReference>
<dbReference type="PANTHER" id="PTHR45642">
    <property type="entry name" value="GDSL ESTERASE/LIPASE EXL3"/>
    <property type="match status" value="1"/>
</dbReference>
<comment type="caution">
    <text evidence="3">The sequence shown here is derived from an EMBL/GenBank/DDBJ whole genome shotgun (WGS) entry which is preliminary data.</text>
</comment>
<dbReference type="OrthoDB" id="1600564at2759"/>
<dbReference type="InterPro" id="IPR036514">
    <property type="entry name" value="SGNH_hydro_sf"/>
</dbReference>
<reference evidence="4" key="1">
    <citation type="journal article" date="2016" name="Nature">
        <title>The genome of the seagrass Zostera marina reveals angiosperm adaptation to the sea.</title>
        <authorList>
            <person name="Olsen J.L."/>
            <person name="Rouze P."/>
            <person name="Verhelst B."/>
            <person name="Lin Y.-C."/>
            <person name="Bayer T."/>
            <person name="Collen J."/>
            <person name="Dattolo E."/>
            <person name="De Paoli E."/>
            <person name="Dittami S."/>
            <person name="Maumus F."/>
            <person name="Michel G."/>
            <person name="Kersting A."/>
            <person name="Lauritano C."/>
            <person name="Lohaus R."/>
            <person name="Toepel M."/>
            <person name="Tonon T."/>
            <person name="Vanneste K."/>
            <person name="Amirebrahimi M."/>
            <person name="Brakel J."/>
            <person name="Bostroem C."/>
            <person name="Chovatia M."/>
            <person name="Grimwood J."/>
            <person name="Jenkins J.W."/>
            <person name="Jueterbock A."/>
            <person name="Mraz A."/>
            <person name="Stam W.T."/>
            <person name="Tice H."/>
            <person name="Bornberg-Bauer E."/>
            <person name="Green P.J."/>
            <person name="Pearson G.A."/>
            <person name="Procaccini G."/>
            <person name="Duarte C.M."/>
            <person name="Schmutz J."/>
            <person name="Reusch T.B.H."/>
            <person name="Van de Peer Y."/>
        </authorList>
    </citation>
    <scope>NUCLEOTIDE SEQUENCE [LARGE SCALE GENOMIC DNA]</scope>
    <source>
        <strain evidence="4">cv. Finnish</strain>
    </source>
</reference>
<feature type="chain" id="PRO_5005527802" evidence="2">
    <location>
        <begin position="19"/>
        <end position="357"/>
    </location>
</feature>
<dbReference type="InterPro" id="IPR050592">
    <property type="entry name" value="GDSL_lipolytic_enzyme"/>
</dbReference>
<comment type="similarity">
    <text evidence="1">Belongs to the 'GDSL' lipolytic enzyme family.</text>
</comment>
<evidence type="ECO:0000256" key="2">
    <source>
        <dbReference type="SAM" id="SignalP"/>
    </source>
</evidence>
<name>A0A0K9PCZ5_ZOSMR</name>
<dbReference type="CDD" id="cd01837">
    <property type="entry name" value="SGNH_plant_lipase_like"/>
    <property type="match status" value="1"/>
</dbReference>
<evidence type="ECO:0000313" key="4">
    <source>
        <dbReference type="Proteomes" id="UP000036987"/>
    </source>
</evidence>
<accession>A0A0K9PCZ5</accession>
<dbReference type="EMBL" id="LFYR01000955">
    <property type="protein sequence ID" value="KMZ66854.1"/>
    <property type="molecule type" value="Genomic_DNA"/>
</dbReference>
<dbReference type="GO" id="GO:0016788">
    <property type="term" value="F:hydrolase activity, acting on ester bonds"/>
    <property type="evidence" value="ECO:0007669"/>
    <property type="project" value="InterPro"/>
</dbReference>
<protein>
    <submittedName>
        <fullName evidence="3">GDSL esterase/lipase</fullName>
    </submittedName>
</protein>
<dbReference type="AlphaFoldDB" id="A0A0K9PCZ5"/>
<feature type="signal peptide" evidence="2">
    <location>
        <begin position="1"/>
        <end position="18"/>
    </location>
</feature>
<dbReference type="SUPFAM" id="SSF52266">
    <property type="entry name" value="SGNH hydrolase"/>
    <property type="match status" value="1"/>
</dbReference>
<dbReference type="Pfam" id="PF00657">
    <property type="entry name" value="Lipase_GDSL"/>
    <property type="match status" value="1"/>
</dbReference>